<evidence type="ECO:0000313" key="7">
    <source>
        <dbReference type="EMBL" id="EFA85181.1"/>
    </source>
</evidence>
<comment type="subcellular location">
    <subcellularLocation>
        <location evidence="1">Nucleus</location>
        <location evidence="1">Nucleolus</location>
    </subcellularLocation>
</comment>
<dbReference type="GO" id="GO:0006396">
    <property type="term" value="P:RNA processing"/>
    <property type="evidence" value="ECO:0007669"/>
    <property type="project" value="InterPro"/>
</dbReference>
<gene>
    <name evidence="7" type="ORF">PPL_02181</name>
</gene>
<dbReference type="InterPro" id="IPR039771">
    <property type="entry name" value="Csl4"/>
</dbReference>
<dbReference type="GO" id="GO:0003723">
    <property type="term" value="F:RNA binding"/>
    <property type="evidence" value="ECO:0007669"/>
    <property type="project" value="InterPro"/>
</dbReference>
<dbReference type="PANTHER" id="PTHR12686">
    <property type="entry name" value="3'-5' EXORIBONUCLEASE CSL4-RELATED"/>
    <property type="match status" value="1"/>
</dbReference>
<dbReference type="CDD" id="cd05791">
    <property type="entry name" value="S1_CSL4"/>
    <property type="match status" value="1"/>
</dbReference>
<sequence>MDNNITIVTPGQKLSRDNEYIASEGTYYYKGSIYSSVLGFRHFVKNNITSKEESDDIVDNSNINNNNNNSNKDYIVVLKEKDPGVVPEIGSVVTVQVLRINPRLASVAILCVGTKALKETFNGIIRVQDVRATEIDKVEIYKSFRPGDIVIAEVISLGDSRSYFLSTAKNELGVVFAQSVAGATMIPISWNMMQCPKTKTKEYRKVAKMTTNDNENDSENSATTTNTDNNTESQENDE</sequence>
<dbReference type="EMBL" id="ADBJ01000008">
    <property type="protein sequence ID" value="EFA85181.1"/>
    <property type="molecule type" value="Genomic_DNA"/>
</dbReference>
<dbReference type="RefSeq" id="XP_020437290.1">
    <property type="nucleotide sequence ID" value="XM_020573173.1"/>
</dbReference>
<dbReference type="InParanoid" id="D3B1K7"/>
<dbReference type="AlphaFoldDB" id="D3B1K7"/>
<reference evidence="7 8" key="1">
    <citation type="journal article" date="2011" name="Genome Res.">
        <title>Phylogeny-wide analysis of social amoeba genomes highlights ancient origins for complex intercellular communication.</title>
        <authorList>
            <person name="Heidel A.J."/>
            <person name="Lawal H.M."/>
            <person name="Felder M."/>
            <person name="Schilde C."/>
            <person name="Helps N.R."/>
            <person name="Tunggal B."/>
            <person name="Rivero F."/>
            <person name="John U."/>
            <person name="Schleicher M."/>
            <person name="Eichinger L."/>
            <person name="Platzer M."/>
            <person name="Noegel A.A."/>
            <person name="Schaap P."/>
            <person name="Gloeckner G."/>
        </authorList>
    </citation>
    <scope>NUCLEOTIDE SEQUENCE [LARGE SCALE GENOMIC DNA]</scope>
    <source>
        <strain evidence="8">ATCC 26659 / Pp 5 / PN500</strain>
    </source>
</reference>
<dbReference type="FunCoup" id="D3B1K7">
    <property type="interactions" value="512"/>
</dbReference>
<dbReference type="GO" id="GO:0005730">
    <property type="term" value="C:nucleolus"/>
    <property type="evidence" value="ECO:0007669"/>
    <property type="project" value="UniProtKB-SubCell"/>
</dbReference>
<dbReference type="Pfam" id="PF10447">
    <property type="entry name" value="EXOSC1"/>
    <property type="match status" value="1"/>
</dbReference>
<evidence type="ECO:0000256" key="1">
    <source>
        <dbReference type="ARBA" id="ARBA00004604"/>
    </source>
</evidence>
<dbReference type="GO" id="GO:0000176">
    <property type="term" value="C:nuclear exosome (RNase complex)"/>
    <property type="evidence" value="ECO:0007669"/>
    <property type="project" value="TreeGrafter"/>
</dbReference>
<keyword evidence="3" id="KW-0271">Exosome</keyword>
<dbReference type="STRING" id="670386.D3B1K7"/>
<dbReference type="SUPFAM" id="SSF50249">
    <property type="entry name" value="Nucleic acid-binding proteins"/>
    <property type="match status" value="1"/>
</dbReference>
<feature type="region of interest" description="Disordered" evidence="4">
    <location>
        <begin position="207"/>
        <end position="238"/>
    </location>
</feature>
<dbReference type="Gene3D" id="2.40.50.140">
    <property type="entry name" value="Nucleic acid-binding proteins"/>
    <property type="match status" value="1"/>
</dbReference>
<dbReference type="GeneID" id="31357706"/>
<keyword evidence="8" id="KW-1185">Reference proteome</keyword>
<protein>
    <submittedName>
        <fullName evidence="7">3'-5' exoribonuclease</fullName>
    </submittedName>
</protein>
<dbReference type="OMA" id="PMVPVGW"/>
<evidence type="ECO:0000313" key="8">
    <source>
        <dbReference type="Proteomes" id="UP000001396"/>
    </source>
</evidence>
<keyword evidence="2" id="KW-0963">Cytoplasm</keyword>
<evidence type="ECO:0000256" key="2">
    <source>
        <dbReference type="ARBA" id="ARBA00022490"/>
    </source>
</evidence>
<comment type="caution">
    <text evidence="7">The sequence shown here is derived from an EMBL/GenBank/DDBJ whole genome shotgun (WGS) entry which is preliminary data.</text>
</comment>
<dbReference type="PANTHER" id="PTHR12686:SF8">
    <property type="entry name" value="EXOSOME COMPLEX COMPONENT CSL4"/>
    <property type="match status" value="1"/>
</dbReference>
<evidence type="ECO:0000259" key="6">
    <source>
        <dbReference type="Pfam" id="PF14382"/>
    </source>
</evidence>
<feature type="compositionally biased region" description="Low complexity" evidence="4">
    <location>
        <begin position="219"/>
        <end position="238"/>
    </location>
</feature>
<dbReference type="Gene3D" id="2.40.50.100">
    <property type="match status" value="1"/>
</dbReference>
<evidence type="ECO:0000256" key="3">
    <source>
        <dbReference type="ARBA" id="ARBA00022835"/>
    </source>
</evidence>
<dbReference type="Proteomes" id="UP000001396">
    <property type="component" value="Unassembled WGS sequence"/>
</dbReference>
<dbReference type="InterPro" id="IPR019495">
    <property type="entry name" value="EXOSC1_C"/>
</dbReference>
<dbReference type="InterPro" id="IPR012340">
    <property type="entry name" value="NA-bd_OB-fold"/>
</dbReference>
<dbReference type="Pfam" id="PF14382">
    <property type="entry name" value="ECR1_N"/>
    <property type="match status" value="1"/>
</dbReference>
<evidence type="ECO:0000256" key="4">
    <source>
        <dbReference type="SAM" id="MobiDB-lite"/>
    </source>
</evidence>
<dbReference type="InterPro" id="IPR025721">
    <property type="entry name" value="Exosome_cplx_N_dom"/>
</dbReference>
<organism evidence="7 8">
    <name type="scientific">Heterostelium pallidum (strain ATCC 26659 / Pp 5 / PN500)</name>
    <name type="common">Cellular slime mold</name>
    <name type="synonym">Polysphondylium pallidum</name>
    <dbReference type="NCBI Taxonomy" id="670386"/>
    <lineage>
        <taxon>Eukaryota</taxon>
        <taxon>Amoebozoa</taxon>
        <taxon>Evosea</taxon>
        <taxon>Eumycetozoa</taxon>
        <taxon>Dictyostelia</taxon>
        <taxon>Acytosteliales</taxon>
        <taxon>Acytosteliaceae</taxon>
        <taxon>Heterostelium</taxon>
    </lineage>
</organism>
<dbReference type="FunFam" id="2.40.50.140:FF:000223">
    <property type="entry name" value="Chromosome 1, whole genome shotgun sequence"/>
    <property type="match status" value="1"/>
</dbReference>
<dbReference type="SUPFAM" id="SSF110324">
    <property type="entry name" value="Ribosomal L27 protein-like"/>
    <property type="match status" value="1"/>
</dbReference>
<proteinExistence type="predicted"/>
<feature type="domain" description="Exosome complex component CSL4 C-terminal" evidence="5">
    <location>
        <begin position="115"/>
        <end position="157"/>
    </location>
</feature>
<feature type="domain" description="Exosome complex component N-terminal" evidence="6">
    <location>
        <begin position="7"/>
        <end position="43"/>
    </location>
</feature>
<name>D3B1K7_HETP5</name>
<accession>D3B1K7</accession>
<dbReference type="GO" id="GO:0005737">
    <property type="term" value="C:cytoplasm"/>
    <property type="evidence" value="ECO:0007669"/>
    <property type="project" value="TreeGrafter"/>
</dbReference>
<evidence type="ECO:0000259" key="5">
    <source>
        <dbReference type="Pfam" id="PF10447"/>
    </source>
</evidence>